<evidence type="ECO:0000259" key="1">
    <source>
        <dbReference type="Pfam" id="PF00085"/>
    </source>
</evidence>
<dbReference type="Gene3D" id="3.40.30.10">
    <property type="entry name" value="Glutaredoxin"/>
    <property type="match status" value="1"/>
</dbReference>
<evidence type="ECO:0000313" key="3">
    <source>
        <dbReference type="Proteomes" id="UP000197468"/>
    </source>
</evidence>
<dbReference type="Pfam" id="PF00085">
    <property type="entry name" value="Thioredoxin"/>
    <property type="match status" value="1"/>
</dbReference>
<evidence type="ECO:0000313" key="2">
    <source>
        <dbReference type="EMBL" id="OWQ88538.1"/>
    </source>
</evidence>
<protein>
    <recommendedName>
        <fullName evidence="1">Thioredoxin domain-containing protein</fullName>
    </recommendedName>
</protein>
<keyword evidence="3" id="KW-1185">Reference proteome</keyword>
<name>A0A246J7M4_9BURK</name>
<dbReference type="Proteomes" id="UP000197468">
    <property type="component" value="Unassembled WGS sequence"/>
</dbReference>
<feature type="domain" description="Thioredoxin" evidence="1">
    <location>
        <begin position="11"/>
        <end position="72"/>
    </location>
</feature>
<reference evidence="2 3" key="1">
    <citation type="journal article" date="2008" name="Int. J. Syst. Evol. Microbiol.">
        <title>Description of Roseateles aquatilis sp. nov. and Roseateles terrae sp. nov., in the class Betaproteobacteria, and emended description of the genus Roseateles.</title>
        <authorList>
            <person name="Gomila M."/>
            <person name="Bowien B."/>
            <person name="Falsen E."/>
            <person name="Moore E.R."/>
            <person name="Lalucat J."/>
        </authorList>
    </citation>
    <scope>NUCLEOTIDE SEQUENCE [LARGE SCALE GENOMIC DNA]</scope>
    <source>
        <strain evidence="2 3">CCUG 48205</strain>
    </source>
</reference>
<comment type="caution">
    <text evidence="2">The sequence shown here is derived from an EMBL/GenBank/DDBJ whole genome shotgun (WGS) entry which is preliminary data.</text>
</comment>
<dbReference type="OrthoDB" id="8521206at2"/>
<dbReference type="InterPro" id="IPR036249">
    <property type="entry name" value="Thioredoxin-like_sf"/>
</dbReference>
<dbReference type="AlphaFoldDB" id="A0A246J7M4"/>
<dbReference type="InterPro" id="IPR013766">
    <property type="entry name" value="Thioredoxin_domain"/>
</dbReference>
<gene>
    <name evidence="2" type="ORF">CDN99_16950</name>
</gene>
<dbReference type="CDD" id="cd02947">
    <property type="entry name" value="TRX_family"/>
    <property type="match status" value="1"/>
</dbReference>
<proteinExistence type="predicted"/>
<dbReference type="RefSeq" id="WP_088386062.1">
    <property type="nucleotide sequence ID" value="NZ_NIOF01000007.1"/>
</dbReference>
<sequence>MSAVPFPPQDELLVACLCAAWCRVCDTYRDDFAALRHQHPQARFVWVDIEDDSELVDDLEVETFPTLLIGRGDRVCFIGPVLPQPAAAQRLIQAAEDNPTMSAASPSAPTGTTAAAQSLLSRLRQSC</sequence>
<accession>A0A246J7M4</accession>
<dbReference type="SUPFAM" id="SSF52833">
    <property type="entry name" value="Thioredoxin-like"/>
    <property type="match status" value="1"/>
</dbReference>
<organism evidence="2 3">
    <name type="scientific">Roseateles aquatilis</name>
    <dbReference type="NCBI Taxonomy" id="431061"/>
    <lineage>
        <taxon>Bacteria</taxon>
        <taxon>Pseudomonadati</taxon>
        <taxon>Pseudomonadota</taxon>
        <taxon>Betaproteobacteria</taxon>
        <taxon>Burkholderiales</taxon>
        <taxon>Sphaerotilaceae</taxon>
        <taxon>Roseateles</taxon>
    </lineage>
</organism>
<dbReference type="EMBL" id="NIOF01000007">
    <property type="protein sequence ID" value="OWQ88538.1"/>
    <property type="molecule type" value="Genomic_DNA"/>
</dbReference>